<gene>
    <name evidence="1" type="ORF">BIY20_20475</name>
</gene>
<evidence type="ECO:0008006" key="3">
    <source>
        <dbReference type="Google" id="ProtNLM"/>
    </source>
</evidence>
<dbReference type="EMBL" id="MJMH01000050">
    <property type="protein sequence ID" value="OLQ95958.1"/>
    <property type="molecule type" value="Genomic_DNA"/>
</dbReference>
<reference evidence="1 2" key="1">
    <citation type="submission" date="2016-09" db="EMBL/GenBank/DDBJ databases">
        <title>Genomic Taxonomy of the Vibrionaceae.</title>
        <authorList>
            <person name="Gonzalez-Castillo A."/>
            <person name="Gomez-Gil B."/>
            <person name="Enciso-Ibarra K."/>
        </authorList>
    </citation>
    <scope>NUCLEOTIDE SEQUENCE [LARGE SCALE GENOMIC DNA]</scope>
    <source>
        <strain evidence="1 2">CAIM 1902</strain>
    </source>
</reference>
<name>A0ABX3FU23_9VIBR</name>
<accession>A0ABX3FU23</accession>
<keyword evidence="2" id="KW-1185">Reference proteome</keyword>
<proteinExistence type="predicted"/>
<dbReference type="Proteomes" id="UP000186039">
    <property type="component" value="Unassembled WGS sequence"/>
</dbReference>
<organism evidence="1 2">
    <name type="scientific">Vibrio panuliri</name>
    <dbReference type="NCBI Taxonomy" id="1381081"/>
    <lineage>
        <taxon>Bacteria</taxon>
        <taxon>Pseudomonadati</taxon>
        <taxon>Pseudomonadota</taxon>
        <taxon>Gammaproteobacteria</taxon>
        <taxon>Vibrionales</taxon>
        <taxon>Vibrionaceae</taxon>
        <taxon>Vibrio</taxon>
    </lineage>
</organism>
<comment type="caution">
    <text evidence="1">The sequence shown here is derived from an EMBL/GenBank/DDBJ whole genome shotgun (WGS) entry which is preliminary data.</text>
</comment>
<evidence type="ECO:0000313" key="2">
    <source>
        <dbReference type="Proteomes" id="UP000186039"/>
    </source>
</evidence>
<protein>
    <recommendedName>
        <fullName evidence="3">Lipoprotein</fullName>
    </recommendedName>
</protein>
<evidence type="ECO:0000313" key="1">
    <source>
        <dbReference type="EMBL" id="OLQ95958.1"/>
    </source>
</evidence>
<dbReference type="RefSeq" id="WP_075713615.1">
    <property type="nucleotide sequence ID" value="NZ_AP019655.1"/>
</dbReference>
<sequence>MSKQIGFLSLVIRLVACTPMSYENQSVHVDVHPTKYQLSLVVDQQHSAKMTREWDEFYQLHKTELLNRDVQLSYSSTQGKKIAKEWREQLLNDGAIAQNIVLESTDKLGEFDLKIELVKYKVVTPICEPQSIRYYAKAPVGCSANSNLWQSMTYPDDALLLNK</sequence>